<keyword evidence="4" id="KW-0808">Transferase</keyword>
<evidence type="ECO:0000256" key="3">
    <source>
        <dbReference type="ARBA" id="ARBA00022553"/>
    </source>
</evidence>
<dbReference type="HOGENOM" id="CLU_798361_0_0_2"/>
<dbReference type="RefSeq" id="WP_048174674.1">
    <property type="nucleotide sequence ID" value="NZ_CP009506.1"/>
</dbReference>
<reference evidence="8 9" key="1">
    <citation type="submission" date="2014-07" db="EMBL/GenBank/DDBJ databases">
        <title>Methanogenic archaea and the global carbon cycle.</title>
        <authorList>
            <person name="Henriksen J.R."/>
            <person name="Luke J."/>
            <person name="Reinhart S."/>
            <person name="Benedict M.N."/>
            <person name="Youngblut N.D."/>
            <person name="Metcalf M.E."/>
            <person name="Whitaker R.J."/>
            <person name="Metcalf W.W."/>
        </authorList>
    </citation>
    <scope>NUCLEOTIDE SEQUENCE [LARGE SCALE GENOMIC DNA]</scope>
    <source>
        <strain evidence="8 9">T4/M</strain>
    </source>
</reference>
<dbReference type="Proteomes" id="UP000033111">
    <property type="component" value="Chromosome"/>
</dbReference>
<keyword evidence="9" id="KW-1185">Reference proteome</keyword>
<accession>A0A0E3P4G7</accession>
<dbReference type="EC" id="2.7.13.3" evidence="2"/>
<keyword evidence="5 8" id="KW-0418">Kinase</keyword>
<comment type="catalytic activity">
    <reaction evidence="1">
        <text>ATP + protein L-histidine = ADP + protein N-phospho-L-histidine.</text>
        <dbReference type="EC" id="2.7.13.3"/>
    </reaction>
</comment>
<dbReference type="GeneID" id="24860756"/>
<dbReference type="SUPFAM" id="SSF55785">
    <property type="entry name" value="PYP-like sensor domain (PAS domain)"/>
    <property type="match status" value="2"/>
</dbReference>
<dbReference type="Gene3D" id="3.30.450.20">
    <property type="entry name" value="PAS domain"/>
    <property type="match status" value="2"/>
</dbReference>
<dbReference type="KEGG" id="msw:MSSIT_1906"/>
<keyword evidence="3" id="KW-0597">Phosphoprotein</keyword>
<feature type="domain" description="PAS" evidence="7">
    <location>
        <begin position="214"/>
        <end position="259"/>
    </location>
</feature>
<evidence type="ECO:0000259" key="7">
    <source>
        <dbReference type="PROSITE" id="PS50112"/>
    </source>
</evidence>
<dbReference type="EMBL" id="CP009506">
    <property type="protein sequence ID" value="AKB28625.1"/>
    <property type="molecule type" value="Genomic_DNA"/>
</dbReference>
<dbReference type="GO" id="GO:0004673">
    <property type="term" value="F:protein histidine kinase activity"/>
    <property type="evidence" value="ECO:0007669"/>
    <property type="project" value="UniProtKB-EC"/>
</dbReference>
<dbReference type="InterPro" id="IPR035965">
    <property type="entry name" value="PAS-like_dom_sf"/>
</dbReference>
<gene>
    <name evidence="8" type="ORF">MSSIT_1906</name>
</gene>
<dbReference type="Pfam" id="PF13426">
    <property type="entry name" value="PAS_9"/>
    <property type="match status" value="2"/>
</dbReference>
<dbReference type="PANTHER" id="PTHR43304">
    <property type="entry name" value="PHYTOCHROME-LIKE PROTEIN CPH1"/>
    <property type="match status" value="1"/>
</dbReference>
<keyword evidence="6" id="KW-0472">Membrane</keyword>
<sequence length="347" mass="38959">MENISKSPFMKKSNELIFILVLGFIFTLVASKYNLFESVVLFVEAYNSDELGLLLILSIYTSFGMGIFSLRRWLELENTLTLYREAEEDLRKKDHMYRALFEMSNDTVIISDGKKVLDINKKGCEIFGFREGKPLNISFISFIPPEYLSELQHALKETFKQVSSCFEMKYQKTEGEIVDIEVNLSLIDRNDNIIQIVAQDITGVKNAERLEQESRERLKTILDNTLCGILLIEASSLKVVDANPVALKTAGYSEKELIGTVCSQLICQAGEEGCNMPSLDPAGELSESILFKAGRDPIPILRNVVPVSIGGNGYFVESFIDLSEIKKAEEEFLQAKLATEGAKRAMS</sequence>
<organism evidence="8 9">
    <name type="scientific">Methanosarcina siciliae T4/M</name>
    <dbReference type="NCBI Taxonomy" id="1434120"/>
    <lineage>
        <taxon>Archaea</taxon>
        <taxon>Methanobacteriati</taxon>
        <taxon>Methanobacteriota</taxon>
        <taxon>Stenosarchaea group</taxon>
        <taxon>Methanomicrobia</taxon>
        <taxon>Methanosarcinales</taxon>
        <taxon>Methanosarcinaceae</taxon>
        <taxon>Methanosarcina</taxon>
    </lineage>
</organism>
<evidence type="ECO:0000256" key="1">
    <source>
        <dbReference type="ARBA" id="ARBA00000085"/>
    </source>
</evidence>
<evidence type="ECO:0000256" key="6">
    <source>
        <dbReference type="SAM" id="Phobius"/>
    </source>
</evidence>
<evidence type="ECO:0000313" key="8">
    <source>
        <dbReference type="EMBL" id="AKB28625.1"/>
    </source>
</evidence>
<dbReference type="InterPro" id="IPR000014">
    <property type="entry name" value="PAS"/>
</dbReference>
<dbReference type="PROSITE" id="PS50112">
    <property type="entry name" value="PAS"/>
    <property type="match status" value="1"/>
</dbReference>
<dbReference type="PATRIC" id="fig|1434120.4.peg.2450"/>
<keyword evidence="6" id="KW-1133">Transmembrane helix</keyword>
<protein>
    <recommendedName>
        <fullName evidence="2">histidine kinase</fullName>
        <ecNumber evidence="2">2.7.13.3</ecNumber>
    </recommendedName>
</protein>
<keyword evidence="6" id="KW-0812">Transmembrane</keyword>
<dbReference type="SMART" id="SM00091">
    <property type="entry name" value="PAS"/>
    <property type="match status" value="2"/>
</dbReference>
<evidence type="ECO:0000256" key="5">
    <source>
        <dbReference type="ARBA" id="ARBA00022777"/>
    </source>
</evidence>
<dbReference type="AlphaFoldDB" id="A0A0E3P4G7"/>
<name>A0A0E3P4G7_9EURY</name>
<evidence type="ECO:0000256" key="2">
    <source>
        <dbReference type="ARBA" id="ARBA00012438"/>
    </source>
</evidence>
<feature type="transmembrane region" description="Helical" evidence="6">
    <location>
        <begin position="53"/>
        <end position="74"/>
    </location>
</feature>
<dbReference type="InterPro" id="IPR052162">
    <property type="entry name" value="Sensor_kinase/Photoreceptor"/>
</dbReference>
<dbReference type="PANTHER" id="PTHR43304:SF1">
    <property type="entry name" value="PAC DOMAIN-CONTAINING PROTEIN"/>
    <property type="match status" value="1"/>
</dbReference>
<evidence type="ECO:0000313" key="9">
    <source>
        <dbReference type="Proteomes" id="UP000033111"/>
    </source>
</evidence>
<evidence type="ECO:0000256" key="4">
    <source>
        <dbReference type="ARBA" id="ARBA00022679"/>
    </source>
</evidence>
<dbReference type="NCBIfam" id="TIGR00229">
    <property type="entry name" value="sensory_box"/>
    <property type="match status" value="2"/>
</dbReference>
<proteinExistence type="predicted"/>
<feature type="transmembrane region" description="Helical" evidence="6">
    <location>
        <begin position="16"/>
        <end position="33"/>
    </location>
</feature>
<dbReference type="CDD" id="cd00130">
    <property type="entry name" value="PAS"/>
    <property type="match status" value="1"/>
</dbReference>